<accession>A0A3S0H5P9</accession>
<gene>
    <name evidence="2" type="ORF">EJV47_15205</name>
</gene>
<organism evidence="2 3">
    <name type="scientific">Hymenobacter gummosus</name>
    <dbReference type="NCBI Taxonomy" id="1776032"/>
    <lineage>
        <taxon>Bacteria</taxon>
        <taxon>Pseudomonadati</taxon>
        <taxon>Bacteroidota</taxon>
        <taxon>Cytophagia</taxon>
        <taxon>Cytophagales</taxon>
        <taxon>Hymenobacteraceae</taxon>
        <taxon>Hymenobacter</taxon>
    </lineage>
</organism>
<reference evidence="2 3" key="1">
    <citation type="submission" date="2018-12" db="EMBL/GenBank/DDBJ databases">
        <title>Hymenobacter gummosus sp. nov., isolated from a spring.</title>
        <authorList>
            <person name="Nie L."/>
        </authorList>
    </citation>
    <scope>NUCLEOTIDE SEQUENCE [LARGE SCALE GENOMIC DNA]</scope>
    <source>
        <strain evidence="2 3">KCTC 52166</strain>
    </source>
</reference>
<comment type="caution">
    <text evidence="2">The sequence shown here is derived from an EMBL/GenBank/DDBJ whole genome shotgun (WGS) entry which is preliminary data.</text>
</comment>
<proteinExistence type="predicted"/>
<name>A0A3S0H5P9_9BACT</name>
<evidence type="ECO:0000313" key="2">
    <source>
        <dbReference type="EMBL" id="RTQ48939.1"/>
    </source>
</evidence>
<dbReference type="Proteomes" id="UP000282184">
    <property type="component" value="Unassembled WGS sequence"/>
</dbReference>
<feature type="region of interest" description="Disordered" evidence="1">
    <location>
        <begin position="1"/>
        <end position="58"/>
    </location>
</feature>
<feature type="compositionally biased region" description="Basic and acidic residues" evidence="1">
    <location>
        <begin position="19"/>
        <end position="28"/>
    </location>
</feature>
<dbReference type="OrthoDB" id="9818249at2"/>
<dbReference type="AlphaFoldDB" id="A0A3S0H5P9"/>
<protein>
    <submittedName>
        <fullName evidence="2">Uncharacterized protein</fullName>
    </submittedName>
</protein>
<keyword evidence="3" id="KW-1185">Reference proteome</keyword>
<dbReference type="EMBL" id="RXOF01000008">
    <property type="protein sequence ID" value="RTQ48939.1"/>
    <property type="molecule type" value="Genomic_DNA"/>
</dbReference>
<dbReference type="RefSeq" id="WP_126694015.1">
    <property type="nucleotide sequence ID" value="NZ_RXOF01000008.1"/>
</dbReference>
<feature type="compositionally biased region" description="Acidic residues" evidence="1">
    <location>
        <begin position="1"/>
        <end position="11"/>
    </location>
</feature>
<evidence type="ECO:0000256" key="1">
    <source>
        <dbReference type="SAM" id="MobiDB-lite"/>
    </source>
</evidence>
<sequence length="76" mass="8606">MLGGCEDENGEEAGGSEWEEQRRYEVRNQGRTLRFGGYTSSDDSTYHPDADTASAAPELAEGTYRLRQGWYRRVGR</sequence>
<evidence type="ECO:0000313" key="3">
    <source>
        <dbReference type="Proteomes" id="UP000282184"/>
    </source>
</evidence>